<evidence type="ECO:0000313" key="11">
    <source>
        <dbReference type="EMBL" id="GAF83081.1"/>
    </source>
</evidence>
<evidence type="ECO:0000259" key="8">
    <source>
        <dbReference type="Pfam" id="PF00924"/>
    </source>
</evidence>
<dbReference type="GO" id="GO:0005886">
    <property type="term" value="C:plasma membrane"/>
    <property type="evidence" value="ECO:0007669"/>
    <property type="project" value="UniProtKB-SubCell"/>
</dbReference>
<reference evidence="11" key="1">
    <citation type="journal article" date="2014" name="Front. Microbiol.">
        <title>High frequency of phylogenetically diverse reductive dehalogenase-homologous genes in deep subseafloor sedimentary metagenomes.</title>
        <authorList>
            <person name="Kawai M."/>
            <person name="Futagami T."/>
            <person name="Toyoda A."/>
            <person name="Takaki Y."/>
            <person name="Nishi S."/>
            <person name="Hori S."/>
            <person name="Arai W."/>
            <person name="Tsubouchi T."/>
            <person name="Morono Y."/>
            <person name="Uchiyama I."/>
            <person name="Ito T."/>
            <person name="Fujiyama A."/>
            <person name="Inagaki F."/>
            <person name="Takami H."/>
        </authorList>
    </citation>
    <scope>NUCLEOTIDE SEQUENCE</scope>
    <source>
        <strain evidence="11">Expedition CK06-06</strain>
    </source>
</reference>
<gene>
    <name evidence="11" type="ORF">S01H1_14314</name>
</gene>
<dbReference type="InterPro" id="IPR011014">
    <property type="entry name" value="MscS_channel_TM-2"/>
</dbReference>
<dbReference type="Pfam" id="PF21088">
    <property type="entry name" value="MS_channel_1st"/>
    <property type="match status" value="1"/>
</dbReference>
<evidence type="ECO:0000256" key="5">
    <source>
        <dbReference type="ARBA" id="ARBA00022989"/>
    </source>
</evidence>
<keyword evidence="3" id="KW-1003">Cell membrane</keyword>
<dbReference type="InterPro" id="IPR010920">
    <property type="entry name" value="LSM_dom_sf"/>
</dbReference>
<dbReference type="EMBL" id="BARS01007435">
    <property type="protein sequence ID" value="GAF83081.1"/>
    <property type="molecule type" value="Genomic_DNA"/>
</dbReference>
<evidence type="ECO:0008006" key="12">
    <source>
        <dbReference type="Google" id="ProtNLM"/>
    </source>
</evidence>
<evidence type="ECO:0000256" key="6">
    <source>
        <dbReference type="ARBA" id="ARBA00023136"/>
    </source>
</evidence>
<dbReference type="InterPro" id="IPR049142">
    <property type="entry name" value="MS_channel_1st"/>
</dbReference>
<dbReference type="SUPFAM" id="SSF82689">
    <property type="entry name" value="Mechanosensitive channel protein MscS (YggB), C-terminal domain"/>
    <property type="match status" value="1"/>
</dbReference>
<proteinExistence type="inferred from homology"/>
<dbReference type="Pfam" id="PF00924">
    <property type="entry name" value="MS_channel_2nd"/>
    <property type="match status" value="1"/>
</dbReference>
<dbReference type="PANTHER" id="PTHR30566">
    <property type="entry name" value="YNAI-RELATED MECHANOSENSITIVE ION CHANNEL"/>
    <property type="match status" value="1"/>
</dbReference>
<feature type="domain" description="Mechanosensitive ion channel transmembrane helices 2/3" evidence="10">
    <location>
        <begin position="77"/>
        <end position="118"/>
    </location>
</feature>
<comment type="subcellular location">
    <subcellularLocation>
        <location evidence="1">Cell membrane</location>
        <topology evidence="1">Multi-pass membrane protein</topology>
    </subcellularLocation>
</comment>
<dbReference type="AlphaFoldDB" id="X0T6Y4"/>
<evidence type="ECO:0000256" key="2">
    <source>
        <dbReference type="ARBA" id="ARBA00008017"/>
    </source>
</evidence>
<feature type="non-terminal residue" evidence="11">
    <location>
        <position position="1"/>
    </location>
</feature>
<feature type="transmembrane region" description="Helical" evidence="7">
    <location>
        <begin position="78"/>
        <end position="95"/>
    </location>
</feature>
<comment type="caution">
    <text evidence="11">The sequence shown here is derived from an EMBL/GenBank/DDBJ whole genome shotgun (WGS) entry which is preliminary data.</text>
</comment>
<keyword evidence="6 7" id="KW-0472">Membrane</keyword>
<dbReference type="InterPro" id="IPR011066">
    <property type="entry name" value="MscS_channel_C_sf"/>
</dbReference>
<dbReference type="InterPro" id="IPR006685">
    <property type="entry name" value="MscS_channel_2nd"/>
</dbReference>
<dbReference type="Gene3D" id="3.30.70.100">
    <property type="match status" value="1"/>
</dbReference>
<organism evidence="11">
    <name type="scientific">marine sediment metagenome</name>
    <dbReference type="NCBI Taxonomy" id="412755"/>
    <lineage>
        <taxon>unclassified sequences</taxon>
        <taxon>metagenomes</taxon>
        <taxon>ecological metagenomes</taxon>
    </lineage>
</organism>
<dbReference type="SUPFAM" id="SSF82861">
    <property type="entry name" value="Mechanosensitive channel protein MscS (YggB), transmembrane region"/>
    <property type="match status" value="1"/>
</dbReference>
<name>X0T6Y4_9ZZZZ</name>
<evidence type="ECO:0000259" key="10">
    <source>
        <dbReference type="Pfam" id="PF21088"/>
    </source>
</evidence>
<feature type="domain" description="Mechanosensitive ion channel MscS" evidence="8">
    <location>
        <begin position="119"/>
        <end position="185"/>
    </location>
</feature>
<evidence type="ECO:0000259" key="9">
    <source>
        <dbReference type="Pfam" id="PF21082"/>
    </source>
</evidence>
<accession>X0T6Y4</accession>
<evidence type="ECO:0000256" key="3">
    <source>
        <dbReference type="ARBA" id="ARBA00022475"/>
    </source>
</evidence>
<keyword evidence="4 7" id="KW-0812">Transmembrane</keyword>
<dbReference type="PANTHER" id="PTHR30566:SF25">
    <property type="entry name" value="INNER MEMBRANE PROTEIN"/>
    <property type="match status" value="1"/>
</dbReference>
<dbReference type="InterPro" id="IPR023408">
    <property type="entry name" value="MscS_beta-dom_sf"/>
</dbReference>
<evidence type="ECO:0000256" key="4">
    <source>
        <dbReference type="ARBA" id="ARBA00022692"/>
    </source>
</evidence>
<protein>
    <recommendedName>
        <fullName evidence="12">Mechanosensitive ion channel family protein</fullName>
    </recommendedName>
</protein>
<evidence type="ECO:0000256" key="7">
    <source>
        <dbReference type="SAM" id="Phobius"/>
    </source>
</evidence>
<feature type="transmembrane region" description="Helical" evidence="7">
    <location>
        <begin position="101"/>
        <end position="121"/>
    </location>
</feature>
<dbReference type="InterPro" id="IPR049278">
    <property type="entry name" value="MS_channel_C"/>
</dbReference>
<evidence type="ECO:0000256" key="1">
    <source>
        <dbReference type="ARBA" id="ARBA00004651"/>
    </source>
</evidence>
<dbReference type="GO" id="GO:0055085">
    <property type="term" value="P:transmembrane transport"/>
    <property type="evidence" value="ECO:0007669"/>
    <property type="project" value="InterPro"/>
</dbReference>
<keyword evidence="5 7" id="KW-1133">Transmembrane helix</keyword>
<dbReference type="Pfam" id="PF21082">
    <property type="entry name" value="MS_channel_3rd"/>
    <property type="match status" value="1"/>
</dbReference>
<comment type="similarity">
    <text evidence="2">Belongs to the MscS (TC 1.A.23) family.</text>
</comment>
<sequence length="288" mass="32896">LQNSPFYFFLSLYVALQFTEAFVFLEKTTFYALITVATYYTLKIAQRFVDYSSEKIIEKRREEEKTADVSLIKTLTKIFKALLGVVAVLLIISNLGYDITALLAGLGIGGIAIALALQNILEDIFSSFSIYFDKPFVIGDFIIVGDDLGVVKKIGIKTTRIQHLKGHELIISNKELMSTRINNYGKMEKRRISFKFGVKYETTVEKLEKIPGIVRDVIESIDLTEFSRTHFSEFGDFNLVYEVVYFVETSDYGKYMDIQQAINLGILKKLQKESIEFAYPTQTVHLED</sequence>
<feature type="domain" description="Mechanosensitive ion channel MscS C-terminal" evidence="9">
    <location>
        <begin position="192"/>
        <end position="277"/>
    </location>
</feature>
<dbReference type="SUPFAM" id="SSF50182">
    <property type="entry name" value="Sm-like ribonucleoproteins"/>
    <property type="match status" value="1"/>
</dbReference>
<dbReference type="Gene3D" id="2.30.30.60">
    <property type="match status" value="1"/>
</dbReference>
<dbReference type="Gene3D" id="1.10.287.1260">
    <property type="match status" value="1"/>
</dbReference>